<organism evidence="2 3">
    <name type="scientific">Sesamum indicum</name>
    <name type="common">Oriental sesame</name>
    <name type="synonym">Sesamum orientale</name>
    <dbReference type="NCBI Taxonomy" id="4182"/>
    <lineage>
        <taxon>Eukaryota</taxon>
        <taxon>Viridiplantae</taxon>
        <taxon>Streptophyta</taxon>
        <taxon>Embryophyta</taxon>
        <taxon>Tracheophyta</taxon>
        <taxon>Spermatophyta</taxon>
        <taxon>Magnoliopsida</taxon>
        <taxon>eudicotyledons</taxon>
        <taxon>Gunneridae</taxon>
        <taxon>Pentapetalae</taxon>
        <taxon>asterids</taxon>
        <taxon>lamiids</taxon>
        <taxon>Lamiales</taxon>
        <taxon>Pedaliaceae</taxon>
        <taxon>Sesamum</taxon>
    </lineage>
</organism>
<dbReference type="KEGG" id="sind:110012809"/>
<accession>A0A8M8VAK2</accession>
<dbReference type="RefSeq" id="XP_020553334.1">
    <property type="nucleotide sequence ID" value="XM_020697675.1"/>
</dbReference>
<dbReference type="GeneID" id="110012809"/>
<sequence>MNEQTQDNPVLIATIVLDENHNRIYEDPQKTQKFYQDNFVSTRSIFIQNMSPKGAPANSSQIDYRRIFINSILSLCDWRKSPYNFKNIPNKKYPLISYWDYIKAFQHFLLKQNEKNTMSFYFLFDIKISPEKISNLFVRWWYYFGPEPQILPKSIQEAFKFFTKNLKISMFPGQHLPNLLKCCIQFNLTWILKIESQFKPIQIDENTVIFSLGKKYCVKWWDKMNTKIFEQTTILEWFKQNPTMCETSKILGKEINSEQEQFLLRKNNLSARIAKATTTEEMQKILEEVQSDKEDSPSPIHLGNENEDDCFGIFSPIP</sequence>
<keyword evidence="2" id="KW-1185">Reference proteome</keyword>
<dbReference type="AlphaFoldDB" id="A0A8M8VAK2"/>
<protein>
    <submittedName>
        <fullName evidence="3">Uncharacterized protein LOC110012809</fullName>
    </submittedName>
</protein>
<proteinExistence type="predicted"/>
<dbReference type="PANTHER" id="PTHR48434:SF1">
    <property type="entry name" value="(RAPE) HYPOTHETICAL PROTEIN"/>
    <property type="match status" value="1"/>
</dbReference>
<gene>
    <name evidence="3" type="primary">LOC110012809</name>
</gene>
<reference evidence="3" key="1">
    <citation type="submission" date="2025-08" db="UniProtKB">
        <authorList>
            <consortium name="RefSeq"/>
        </authorList>
    </citation>
    <scope>IDENTIFICATION</scope>
</reference>
<name>A0A8M8VAK2_SESIN</name>
<dbReference type="PANTHER" id="PTHR48434">
    <property type="entry name" value="(RAPE) HYPOTHETICAL PROTEIN"/>
    <property type="match status" value="1"/>
</dbReference>
<evidence type="ECO:0000313" key="3">
    <source>
        <dbReference type="RefSeq" id="XP_020553334.1"/>
    </source>
</evidence>
<dbReference type="Proteomes" id="UP000504604">
    <property type="component" value="Linkage group LG11"/>
</dbReference>
<evidence type="ECO:0000256" key="1">
    <source>
        <dbReference type="SAM" id="MobiDB-lite"/>
    </source>
</evidence>
<evidence type="ECO:0000313" key="2">
    <source>
        <dbReference type="Proteomes" id="UP000504604"/>
    </source>
</evidence>
<feature type="region of interest" description="Disordered" evidence="1">
    <location>
        <begin position="289"/>
        <end position="308"/>
    </location>
</feature>